<dbReference type="RefSeq" id="WP_249099100.1">
    <property type="nucleotide sequence ID" value="NZ_JAMAST010000003.1"/>
</dbReference>
<dbReference type="Proteomes" id="UP001203004">
    <property type="component" value="Unassembled WGS sequence"/>
</dbReference>
<reference evidence="4 5" key="1">
    <citation type="submission" date="2022-05" db="EMBL/GenBank/DDBJ databases">
        <title>Sporolactobacillus sp nov CPB3-1, isolated from tree bark (Mangifera indica L.).</title>
        <authorList>
            <person name="Phuengjayaem S."/>
            <person name="Tanasupawat S."/>
        </authorList>
    </citation>
    <scope>NUCLEOTIDE SEQUENCE [LARGE SCALE GENOMIC DNA]</scope>
    <source>
        <strain evidence="4 5">CPB3-1</strain>
    </source>
</reference>
<dbReference type="SUPFAM" id="SSF49764">
    <property type="entry name" value="HSP20-like chaperones"/>
    <property type="match status" value="1"/>
</dbReference>
<keyword evidence="5" id="KW-1185">Reference proteome</keyword>
<name>A0ABT0M912_9BACL</name>
<dbReference type="EMBL" id="JAMAST010000003">
    <property type="protein sequence ID" value="MCL1631346.1"/>
    <property type="molecule type" value="Genomic_DNA"/>
</dbReference>
<gene>
    <name evidence="4" type="ORF">M3N64_05195</name>
</gene>
<proteinExistence type="inferred from homology"/>
<dbReference type="CDD" id="cd06464">
    <property type="entry name" value="ACD_sHsps-like"/>
    <property type="match status" value="1"/>
</dbReference>
<evidence type="ECO:0000259" key="3">
    <source>
        <dbReference type="PROSITE" id="PS01031"/>
    </source>
</evidence>
<comment type="caution">
    <text evidence="4">The sequence shown here is derived from an EMBL/GenBank/DDBJ whole genome shotgun (WGS) entry which is preliminary data.</text>
</comment>
<dbReference type="Pfam" id="PF00011">
    <property type="entry name" value="HSP20"/>
    <property type="match status" value="1"/>
</dbReference>
<protein>
    <submittedName>
        <fullName evidence="4">Hsp20/alpha crystallin family protein</fullName>
    </submittedName>
</protein>
<sequence>MDSKDSQEPQLPKRRNLMNDIDAFFQGNPFGDVLKSIDDFFSSHSFAGFPVRLYETKDEWVVEAELPGADRNNIHIELLGDKVKISVENDVEMESQHQETGMYQHEHRFDHAERIVTVPYAIDRAHTQASYVNGILKVHGPKKPKIGHRLSIG</sequence>
<dbReference type="PROSITE" id="PS01031">
    <property type="entry name" value="SHSP"/>
    <property type="match status" value="1"/>
</dbReference>
<comment type="similarity">
    <text evidence="1 2">Belongs to the small heat shock protein (HSP20) family.</text>
</comment>
<evidence type="ECO:0000313" key="5">
    <source>
        <dbReference type="Proteomes" id="UP001203004"/>
    </source>
</evidence>
<organism evidence="4 5">
    <name type="scientific">Sporolactobacillus mangiferae</name>
    <dbReference type="NCBI Taxonomy" id="2940498"/>
    <lineage>
        <taxon>Bacteria</taxon>
        <taxon>Bacillati</taxon>
        <taxon>Bacillota</taxon>
        <taxon>Bacilli</taxon>
        <taxon>Bacillales</taxon>
        <taxon>Sporolactobacillaceae</taxon>
        <taxon>Sporolactobacillus</taxon>
    </lineage>
</organism>
<dbReference type="InterPro" id="IPR008978">
    <property type="entry name" value="HSP20-like_chaperone"/>
</dbReference>
<dbReference type="InterPro" id="IPR002068">
    <property type="entry name" value="A-crystallin/Hsp20_dom"/>
</dbReference>
<evidence type="ECO:0000256" key="1">
    <source>
        <dbReference type="PROSITE-ProRule" id="PRU00285"/>
    </source>
</evidence>
<feature type="domain" description="SHSP" evidence="3">
    <location>
        <begin position="42"/>
        <end position="153"/>
    </location>
</feature>
<accession>A0ABT0M912</accession>
<dbReference type="Gene3D" id="2.60.40.790">
    <property type="match status" value="1"/>
</dbReference>
<evidence type="ECO:0000313" key="4">
    <source>
        <dbReference type="EMBL" id="MCL1631346.1"/>
    </source>
</evidence>
<evidence type="ECO:0000256" key="2">
    <source>
        <dbReference type="RuleBase" id="RU003616"/>
    </source>
</evidence>